<comment type="caution">
    <text evidence="2">The sequence shown here is derived from an EMBL/GenBank/DDBJ whole genome shotgun (WGS) entry which is preliminary data.</text>
</comment>
<dbReference type="OrthoDB" id="4115547at2"/>
<dbReference type="Pfam" id="PF13560">
    <property type="entry name" value="HTH_31"/>
    <property type="match status" value="1"/>
</dbReference>
<dbReference type="RefSeq" id="WP_132815664.1">
    <property type="nucleotide sequence ID" value="NZ_SMKI01000008.1"/>
</dbReference>
<evidence type="ECO:0000259" key="1">
    <source>
        <dbReference type="PROSITE" id="PS50943"/>
    </source>
</evidence>
<dbReference type="Pfam" id="PF19054">
    <property type="entry name" value="DUF5753"/>
    <property type="match status" value="1"/>
</dbReference>
<evidence type="ECO:0000313" key="2">
    <source>
        <dbReference type="EMBL" id="TDC79959.1"/>
    </source>
</evidence>
<proteinExistence type="predicted"/>
<keyword evidence="3" id="KW-1185">Reference proteome</keyword>
<gene>
    <name evidence="2" type="ORF">E1283_01365</name>
</gene>
<organism evidence="2 3">
    <name type="scientific">Streptomyces hainanensis</name>
    <dbReference type="NCBI Taxonomy" id="402648"/>
    <lineage>
        <taxon>Bacteria</taxon>
        <taxon>Bacillati</taxon>
        <taxon>Actinomycetota</taxon>
        <taxon>Actinomycetes</taxon>
        <taxon>Kitasatosporales</taxon>
        <taxon>Streptomycetaceae</taxon>
        <taxon>Streptomyces</taxon>
    </lineage>
</organism>
<dbReference type="GO" id="GO:0003677">
    <property type="term" value="F:DNA binding"/>
    <property type="evidence" value="ECO:0007669"/>
    <property type="project" value="InterPro"/>
</dbReference>
<dbReference type="SUPFAM" id="SSF47413">
    <property type="entry name" value="lambda repressor-like DNA-binding domains"/>
    <property type="match status" value="1"/>
</dbReference>
<dbReference type="Proteomes" id="UP000295345">
    <property type="component" value="Unassembled WGS sequence"/>
</dbReference>
<dbReference type="CDD" id="cd00093">
    <property type="entry name" value="HTH_XRE"/>
    <property type="match status" value="1"/>
</dbReference>
<accession>A0A4R4U0B1</accession>
<dbReference type="AlphaFoldDB" id="A0A4R4U0B1"/>
<reference evidence="2 3" key="1">
    <citation type="submission" date="2019-03" db="EMBL/GenBank/DDBJ databases">
        <title>Draft genome sequences of novel Actinobacteria.</title>
        <authorList>
            <person name="Sahin N."/>
            <person name="Ay H."/>
            <person name="Saygin H."/>
        </authorList>
    </citation>
    <scope>NUCLEOTIDE SEQUENCE [LARGE SCALE GENOMIC DNA]</scope>
    <source>
        <strain evidence="2 3">DSM 41900</strain>
    </source>
</reference>
<sequence>MTHQPFEPTFRHLRLGTTLRTLRTQAGMTLEGAATAVGWQTPKLSKIENARQQVRPAEVTALLGVYGVTDPDAVTALENLARDARRRGWWQNYRAVVSRAYTDYISLEDEAERICEWSPLLVPGLLQTAAYARETIGAAASSTPPNEVAALAEVRQARQAVLSRPDRPLQFWAIVHEAALHHRFAIRPTVMREQLQRILDAAELPNVTVQVMPLDSTPHPGIVGGFSLVSFPGSIPDVVLVENLGGDIYLEGDATSPFTTAAQRISAAALSVEDSLVRITQLKEGHRK</sequence>
<protein>
    <submittedName>
        <fullName evidence="2">XRE family transcriptional regulator</fullName>
    </submittedName>
</protein>
<dbReference type="InterPro" id="IPR010982">
    <property type="entry name" value="Lambda_DNA-bd_dom_sf"/>
</dbReference>
<dbReference type="InterPro" id="IPR001387">
    <property type="entry name" value="Cro/C1-type_HTH"/>
</dbReference>
<dbReference type="InterPro" id="IPR043917">
    <property type="entry name" value="DUF5753"/>
</dbReference>
<evidence type="ECO:0000313" key="3">
    <source>
        <dbReference type="Proteomes" id="UP000295345"/>
    </source>
</evidence>
<feature type="domain" description="HTH cro/C1-type" evidence="1">
    <location>
        <begin position="19"/>
        <end position="74"/>
    </location>
</feature>
<dbReference type="EMBL" id="SMKI01000008">
    <property type="protein sequence ID" value="TDC79959.1"/>
    <property type="molecule type" value="Genomic_DNA"/>
</dbReference>
<dbReference type="SMART" id="SM00530">
    <property type="entry name" value="HTH_XRE"/>
    <property type="match status" value="1"/>
</dbReference>
<name>A0A4R4U0B1_9ACTN</name>
<dbReference type="PROSITE" id="PS50943">
    <property type="entry name" value="HTH_CROC1"/>
    <property type="match status" value="1"/>
</dbReference>
<dbReference type="Gene3D" id="1.10.260.40">
    <property type="entry name" value="lambda repressor-like DNA-binding domains"/>
    <property type="match status" value="1"/>
</dbReference>